<sequence length="69" mass="7561">MRSLHRSVAQQKGKNTSGTVIFDAASADPLCRTDSGLLCDELLVASKRMEAYEQRPSEDGTMLIRYGIA</sequence>
<dbReference type="Proteomes" id="UP000184267">
    <property type="component" value="Unassembled WGS sequence"/>
</dbReference>
<proteinExistence type="predicted"/>
<dbReference type="EMBL" id="MNAD01001329">
    <property type="protein sequence ID" value="OJT06300.1"/>
    <property type="molecule type" value="Genomic_DNA"/>
</dbReference>
<organism evidence="1 2">
    <name type="scientific">Trametes pubescens</name>
    <name type="common">White-rot fungus</name>
    <dbReference type="NCBI Taxonomy" id="154538"/>
    <lineage>
        <taxon>Eukaryota</taxon>
        <taxon>Fungi</taxon>
        <taxon>Dikarya</taxon>
        <taxon>Basidiomycota</taxon>
        <taxon>Agaricomycotina</taxon>
        <taxon>Agaricomycetes</taxon>
        <taxon>Polyporales</taxon>
        <taxon>Polyporaceae</taxon>
        <taxon>Trametes</taxon>
    </lineage>
</organism>
<protein>
    <submittedName>
        <fullName evidence="1">Uncharacterized protein</fullName>
    </submittedName>
</protein>
<gene>
    <name evidence="1" type="ORF">TRAPUB_2848</name>
</gene>
<dbReference type="AlphaFoldDB" id="A0A1M2VFE6"/>
<evidence type="ECO:0000313" key="1">
    <source>
        <dbReference type="EMBL" id="OJT06300.1"/>
    </source>
</evidence>
<keyword evidence="2" id="KW-1185">Reference proteome</keyword>
<accession>A0A1M2VFE6</accession>
<comment type="caution">
    <text evidence="1">The sequence shown here is derived from an EMBL/GenBank/DDBJ whole genome shotgun (WGS) entry which is preliminary data.</text>
</comment>
<name>A0A1M2VFE6_TRAPU</name>
<evidence type="ECO:0000313" key="2">
    <source>
        <dbReference type="Proteomes" id="UP000184267"/>
    </source>
</evidence>
<reference evidence="1 2" key="1">
    <citation type="submission" date="2016-10" db="EMBL/GenBank/DDBJ databases">
        <title>Genome sequence of the basidiomycete white-rot fungus Trametes pubescens.</title>
        <authorList>
            <person name="Makela M.R."/>
            <person name="Granchi Z."/>
            <person name="Peng M."/>
            <person name="De Vries R.P."/>
            <person name="Grigoriev I."/>
            <person name="Riley R."/>
            <person name="Hilden K."/>
        </authorList>
    </citation>
    <scope>NUCLEOTIDE SEQUENCE [LARGE SCALE GENOMIC DNA]</scope>
    <source>
        <strain evidence="1 2">FBCC735</strain>
    </source>
</reference>